<evidence type="ECO:0000259" key="8">
    <source>
        <dbReference type="Pfam" id="PF07967"/>
    </source>
</evidence>
<dbReference type="GO" id="GO:0008270">
    <property type="term" value="F:zinc ion binding"/>
    <property type="evidence" value="ECO:0007669"/>
    <property type="project" value="UniProtKB-KW"/>
</dbReference>
<feature type="compositionally biased region" description="Low complexity" evidence="7">
    <location>
        <begin position="91"/>
        <end position="106"/>
    </location>
</feature>
<feature type="region of interest" description="Disordered" evidence="7">
    <location>
        <begin position="78"/>
        <end position="322"/>
    </location>
</feature>
<feature type="compositionally biased region" description="Acidic residues" evidence="7">
    <location>
        <begin position="279"/>
        <end position="290"/>
    </location>
</feature>
<dbReference type="InterPro" id="IPR013909">
    <property type="entry name" value="NuBaID_C"/>
</dbReference>
<dbReference type="Pfam" id="PF07967">
    <property type="entry name" value="zf-C3HC"/>
    <property type="match status" value="1"/>
</dbReference>
<dbReference type="GO" id="GO:0005634">
    <property type="term" value="C:nucleus"/>
    <property type="evidence" value="ECO:0007669"/>
    <property type="project" value="UniProtKB-SubCell"/>
</dbReference>
<dbReference type="WBParaSite" id="L893_g9706.t1">
    <property type="protein sequence ID" value="L893_g9706.t1"/>
    <property type="gene ID" value="L893_g9706"/>
</dbReference>
<evidence type="ECO:0000256" key="6">
    <source>
        <dbReference type="ARBA" id="ARBA00044931"/>
    </source>
</evidence>
<dbReference type="Proteomes" id="UP000095287">
    <property type="component" value="Unplaced"/>
</dbReference>
<feature type="compositionally biased region" description="Basic and acidic residues" evidence="7">
    <location>
        <begin position="142"/>
        <end position="158"/>
    </location>
</feature>
<dbReference type="PANTHER" id="PTHR15835:SF6">
    <property type="entry name" value="ZINC FINGER C3HC-TYPE PROTEIN 1"/>
    <property type="match status" value="1"/>
</dbReference>
<evidence type="ECO:0000256" key="5">
    <source>
        <dbReference type="ARBA" id="ARBA00023242"/>
    </source>
</evidence>
<evidence type="ECO:0000256" key="1">
    <source>
        <dbReference type="ARBA" id="ARBA00004123"/>
    </source>
</evidence>
<feature type="compositionally biased region" description="Low complexity" evidence="7">
    <location>
        <begin position="209"/>
        <end position="223"/>
    </location>
</feature>
<dbReference type="PANTHER" id="PTHR15835">
    <property type="entry name" value="NUCLEAR-INTERACTING PARTNER OF ALK"/>
    <property type="match status" value="1"/>
</dbReference>
<reference evidence="11" key="1">
    <citation type="submission" date="2016-11" db="UniProtKB">
        <authorList>
            <consortium name="WormBaseParasite"/>
        </authorList>
    </citation>
    <scope>IDENTIFICATION</scope>
</reference>
<dbReference type="InterPro" id="IPR012935">
    <property type="entry name" value="NuBaID_N"/>
</dbReference>
<feature type="domain" description="C3HC-type" evidence="8">
    <location>
        <begin position="360"/>
        <end position="474"/>
    </location>
</feature>
<feature type="region of interest" description="Disordered" evidence="7">
    <location>
        <begin position="37"/>
        <end position="60"/>
    </location>
</feature>
<evidence type="ECO:0000256" key="2">
    <source>
        <dbReference type="ARBA" id="ARBA00022723"/>
    </source>
</evidence>
<keyword evidence="5" id="KW-0539">Nucleus</keyword>
<feature type="compositionally biased region" description="Basic and acidic residues" evidence="7">
    <location>
        <begin position="230"/>
        <end position="240"/>
    </location>
</feature>
<organism evidence="10 11">
    <name type="scientific">Steinernema glaseri</name>
    <dbReference type="NCBI Taxonomy" id="37863"/>
    <lineage>
        <taxon>Eukaryota</taxon>
        <taxon>Metazoa</taxon>
        <taxon>Ecdysozoa</taxon>
        <taxon>Nematoda</taxon>
        <taxon>Chromadorea</taxon>
        <taxon>Rhabditida</taxon>
        <taxon>Tylenchina</taxon>
        <taxon>Panagrolaimomorpha</taxon>
        <taxon>Strongyloidoidea</taxon>
        <taxon>Steinernematidae</taxon>
        <taxon>Steinernema</taxon>
    </lineage>
</organism>
<keyword evidence="3" id="KW-0863">Zinc-finger</keyword>
<keyword evidence="2" id="KW-0479">Metal-binding</keyword>
<feature type="domain" description="NuBaID C-terminal" evidence="9">
    <location>
        <begin position="507"/>
        <end position="565"/>
    </location>
</feature>
<dbReference type="Pfam" id="PF08600">
    <property type="entry name" value="NuBaID_C"/>
    <property type="match status" value="1"/>
</dbReference>
<evidence type="ECO:0000313" key="10">
    <source>
        <dbReference type="Proteomes" id="UP000095287"/>
    </source>
</evidence>
<evidence type="ECO:0000259" key="9">
    <source>
        <dbReference type="Pfam" id="PF08600"/>
    </source>
</evidence>
<comment type="subcellular location">
    <subcellularLocation>
        <location evidence="1">Nucleus</location>
    </subcellularLocation>
</comment>
<evidence type="ECO:0000313" key="11">
    <source>
        <dbReference type="WBParaSite" id="L893_g9706.t1"/>
    </source>
</evidence>
<keyword evidence="4" id="KW-0862">Zinc</keyword>
<keyword evidence="10" id="KW-1185">Reference proteome</keyword>
<dbReference type="AlphaFoldDB" id="A0A1I8AWM3"/>
<accession>A0A1I8AWM3</accession>
<sequence>MYILEISAEQSDICLNTGDKTTVWSAMSEEIEHIENDHCIPPEPETGEPSGSQNRLPAVSRSLPEPELAPVAFDADIPQEPKCGSIRDNQSPNVDFSPSVPDVPVSMSAIADAPDEPEGSHGEPRTGSSWLHGSWLVNPGTLDKHNEPHSSKQHEPFNKESNPVSPPVPESRPTLKRKAQEEVDTVDQLNIKKKAVSAEQDEGKDKNPSSASSSEFVEEVAFAGGKGVVKAKEVENAKSDELDEVNDEGSGEGCDPECRKKCCYPTFSPDISPETSSESGEDDERDEQPMETDQNKEDNPASSASSKKTTYGKPPLSPRTKKIKKEAKAVMRKLHHMFGRDKHGIPLPKIARRDVGDVDSTEKYVDRMVSYTVGKWRGKPHELSPRVCASHGWRCSETDMLVCNDCNAFLHTPLPLMSSGSLMAYNRFVKKYVDLVRSGHRSGCIWKTSTYREPLEDVVPEKILNAILKRYDALEPIVSKDFIIKPVSEITPEHLSKFNGKNPDVAQLAICHWEYAGEDDQIKCNKCQRKTALFLFKEKKPFDPLKQHYQWCPIFDSGKHHCSWREEIDAAVGAQQEARSHLGQVMHIKMRIKEAFGDHKAPAPSNN</sequence>
<protein>
    <submittedName>
        <fullName evidence="11">C3HC-type domain-containing protein</fullName>
    </submittedName>
</protein>
<evidence type="ECO:0000256" key="4">
    <source>
        <dbReference type="ARBA" id="ARBA00022833"/>
    </source>
</evidence>
<comment type="function">
    <text evidence="6">Required for proper positioning of a substantial amount of TPR at the nuclear basket (NB) through interaction with TPR.</text>
</comment>
<evidence type="ECO:0000256" key="7">
    <source>
        <dbReference type="SAM" id="MobiDB-lite"/>
    </source>
</evidence>
<name>A0A1I8AWM3_9BILA</name>
<feature type="compositionally biased region" description="Acidic residues" evidence="7">
    <location>
        <begin position="241"/>
        <end position="250"/>
    </location>
</feature>
<proteinExistence type="predicted"/>
<feature type="compositionally biased region" description="Polar residues" evidence="7">
    <location>
        <begin position="300"/>
        <end position="309"/>
    </location>
</feature>
<evidence type="ECO:0000256" key="3">
    <source>
        <dbReference type="ARBA" id="ARBA00022771"/>
    </source>
</evidence>